<comment type="caution">
    <text evidence="11">The sequence shown here is derived from an EMBL/GenBank/DDBJ whole genome shotgun (WGS) entry which is preliminary data.</text>
</comment>
<dbReference type="FunFam" id="1.10.510.10:FF:000571">
    <property type="entry name" value="Maternal embryonic leucine zipper kinase"/>
    <property type="match status" value="1"/>
</dbReference>
<reference evidence="11" key="1">
    <citation type="submission" date="2022-03" db="EMBL/GenBank/DDBJ databases">
        <title>A functionally conserved STORR gene fusion in Papaver species that diverged 16.8 million years ago.</title>
        <authorList>
            <person name="Catania T."/>
        </authorList>
    </citation>
    <scope>NUCLEOTIDE SEQUENCE</scope>
    <source>
        <strain evidence="11">S-191538</strain>
    </source>
</reference>
<dbReference type="GO" id="GO:0005524">
    <property type="term" value="F:ATP binding"/>
    <property type="evidence" value="ECO:0007669"/>
    <property type="project" value="UniProtKB-UniRule"/>
</dbReference>
<evidence type="ECO:0000256" key="2">
    <source>
        <dbReference type="ARBA" id="ARBA00022527"/>
    </source>
</evidence>
<protein>
    <recommendedName>
        <fullName evidence="10">Protein kinase domain-containing protein</fullName>
    </recommendedName>
</protein>
<dbReference type="Pfam" id="PF00069">
    <property type="entry name" value="Pkinase"/>
    <property type="match status" value="1"/>
</dbReference>
<dbReference type="Gene3D" id="1.10.510.10">
    <property type="entry name" value="Transferase(Phosphotransferase) domain 1"/>
    <property type="match status" value="1"/>
</dbReference>
<dbReference type="SUPFAM" id="SSF56112">
    <property type="entry name" value="Protein kinase-like (PK-like)"/>
    <property type="match status" value="1"/>
</dbReference>
<dbReference type="Proteomes" id="UP001177140">
    <property type="component" value="Unassembled WGS sequence"/>
</dbReference>
<dbReference type="InterPro" id="IPR011009">
    <property type="entry name" value="Kinase-like_dom_sf"/>
</dbReference>
<accession>A0AA41VH66</accession>
<dbReference type="PROSITE" id="PS00108">
    <property type="entry name" value="PROTEIN_KINASE_ST"/>
    <property type="match status" value="1"/>
</dbReference>
<keyword evidence="4 8" id="KW-0547">Nucleotide-binding</keyword>
<evidence type="ECO:0000256" key="8">
    <source>
        <dbReference type="PROSITE-ProRule" id="PRU10141"/>
    </source>
</evidence>
<proteinExistence type="inferred from homology"/>
<dbReference type="PROSITE" id="PS50011">
    <property type="entry name" value="PROTEIN_KINASE_DOM"/>
    <property type="match status" value="1"/>
</dbReference>
<name>A0AA41VH66_PAPNU</name>
<dbReference type="InterPro" id="IPR017441">
    <property type="entry name" value="Protein_kinase_ATP_BS"/>
</dbReference>
<feature type="domain" description="Protein kinase" evidence="10">
    <location>
        <begin position="58"/>
        <end position="319"/>
    </location>
</feature>
<dbReference type="Gene3D" id="3.30.200.20">
    <property type="entry name" value="Phosphorylase Kinase, domain 1"/>
    <property type="match status" value="1"/>
</dbReference>
<evidence type="ECO:0000256" key="4">
    <source>
        <dbReference type="ARBA" id="ARBA00022741"/>
    </source>
</evidence>
<evidence type="ECO:0000256" key="1">
    <source>
        <dbReference type="ARBA" id="ARBA00006234"/>
    </source>
</evidence>
<dbReference type="InterPro" id="IPR008271">
    <property type="entry name" value="Ser/Thr_kinase_AS"/>
</dbReference>
<dbReference type="CDD" id="cd05117">
    <property type="entry name" value="STKc_CAMK"/>
    <property type="match status" value="1"/>
</dbReference>
<dbReference type="EMBL" id="JAJJMA010221233">
    <property type="protein sequence ID" value="MCL7041212.1"/>
    <property type="molecule type" value="Genomic_DNA"/>
</dbReference>
<keyword evidence="6 8" id="KW-0067">ATP-binding</keyword>
<evidence type="ECO:0000256" key="6">
    <source>
        <dbReference type="ARBA" id="ARBA00022840"/>
    </source>
</evidence>
<comment type="similarity">
    <text evidence="1">Belongs to the protein kinase superfamily. CAMK Ser/Thr protein kinase family. SNF1 subfamily.</text>
</comment>
<evidence type="ECO:0000256" key="7">
    <source>
        <dbReference type="ARBA" id="ARBA00058225"/>
    </source>
</evidence>
<gene>
    <name evidence="11" type="ORF">MKW94_001410</name>
</gene>
<evidence type="ECO:0000256" key="3">
    <source>
        <dbReference type="ARBA" id="ARBA00022679"/>
    </source>
</evidence>
<keyword evidence="12" id="KW-1185">Reference proteome</keyword>
<evidence type="ECO:0000256" key="9">
    <source>
        <dbReference type="RuleBase" id="RU000304"/>
    </source>
</evidence>
<keyword evidence="2 9" id="KW-0723">Serine/threonine-protein kinase</keyword>
<keyword evidence="5" id="KW-0418">Kinase</keyword>
<keyword evidence="3" id="KW-0808">Transferase</keyword>
<sequence length="329" mass="37564">MLDCLFPLIPSTCGIGRFWETWVFAWSNNRKSIARFKDRYKLGKFLGLGKTDRFEDQYILGKILGSGNSGETYECWDRSKGEAWACKSIEKVRLFTQDQIQSVKLETQIMNSLSGHPNIVNLKEVYEDENYVHLVMELCTGGDLYDLIQKYKLKRLPEFSTRLLFRQLLLVLMYCHDNGVIHRDLKPENILLPTEGSCLPIKLADFGFATYVQPKEKLHGVYGTSYYMAPEVLTGWGYDQAADIWSAGVILYILLSGKPPFWGDTESRTLHAIMAANLEFPSDPWDQVSTSAKDLITKILCPDPAKRLSAPQILNHSWMKSCVNINNTR</sequence>
<evidence type="ECO:0000259" key="10">
    <source>
        <dbReference type="PROSITE" id="PS50011"/>
    </source>
</evidence>
<evidence type="ECO:0000313" key="11">
    <source>
        <dbReference type="EMBL" id="MCL7041212.1"/>
    </source>
</evidence>
<dbReference type="AlphaFoldDB" id="A0AA41VH66"/>
<dbReference type="FunFam" id="3.30.200.20:FF:000042">
    <property type="entry name" value="Aurora kinase A"/>
    <property type="match status" value="1"/>
</dbReference>
<dbReference type="GO" id="GO:0004674">
    <property type="term" value="F:protein serine/threonine kinase activity"/>
    <property type="evidence" value="ECO:0007669"/>
    <property type="project" value="UniProtKB-KW"/>
</dbReference>
<dbReference type="InterPro" id="IPR050205">
    <property type="entry name" value="CDPK_Ser/Thr_kinases"/>
</dbReference>
<organism evidence="11 12">
    <name type="scientific">Papaver nudicaule</name>
    <name type="common">Iceland poppy</name>
    <dbReference type="NCBI Taxonomy" id="74823"/>
    <lineage>
        <taxon>Eukaryota</taxon>
        <taxon>Viridiplantae</taxon>
        <taxon>Streptophyta</taxon>
        <taxon>Embryophyta</taxon>
        <taxon>Tracheophyta</taxon>
        <taxon>Spermatophyta</taxon>
        <taxon>Magnoliopsida</taxon>
        <taxon>Ranunculales</taxon>
        <taxon>Papaveraceae</taxon>
        <taxon>Papaveroideae</taxon>
        <taxon>Papaver</taxon>
    </lineage>
</organism>
<dbReference type="InterPro" id="IPR000719">
    <property type="entry name" value="Prot_kinase_dom"/>
</dbReference>
<dbReference type="PROSITE" id="PS00107">
    <property type="entry name" value="PROTEIN_KINASE_ATP"/>
    <property type="match status" value="1"/>
</dbReference>
<comment type="function">
    <text evidence="7">CIPK serine-threonine protein kinases interact with CBL proteins. Binding of a CBL protein to the regulatory NAF domain of CIPK protein lead to the activation of the kinase in a calcium-dependent manner.</text>
</comment>
<dbReference type="SMART" id="SM00220">
    <property type="entry name" value="S_TKc"/>
    <property type="match status" value="1"/>
</dbReference>
<dbReference type="PANTHER" id="PTHR24349">
    <property type="entry name" value="SERINE/THREONINE-PROTEIN KINASE"/>
    <property type="match status" value="1"/>
</dbReference>
<evidence type="ECO:0000313" key="12">
    <source>
        <dbReference type="Proteomes" id="UP001177140"/>
    </source>
</evidence>
<evidence type="ECO:0000256" key="5">
    <source>
        <dbReference type="ARBA" id="ARBA00022777"/>
    </source>
</evidence>
<feature type="binding site" evidence="8">
    <location>
        <position position="87"/>
    </location>
    <ligand>
        <name>ATP</name>
        <dbReference type="ChEBI" id="CHEBI:30616"/>
    </ligand>
</feature>